<dbReference type="InterPro" id="IPR036770">
    <property type="entry name" value="Ankyrin_rpt-contain_sf"/>
</dbReference>
<keyword evidence="6" id="KW-1185">Reference proteome</keyword>
<dbReference type="InterPro" id="IPR027417">
    <property type="entry name" value="P-loop_NTPase"/>
</dbReference>
<evidence type="ECO:0000313" key="6">
    <source>
        <dbReference type="Proteomes" id="UP001215598"/>
    </source>
</evidence>
<dbReference type="InterPro" id="IPR054471">
    <property type="entry name" value="GPIID_WHD"/>
</dbReference>
<dbReference type="Gene3D" id="3.40.50.300">
    <property type="entry name" value="P-loop containing nucleotide triphosphate hydrolases"/>
    <property type="match status" value="1"/>
</dbReference>
<evidence type="ECO:0000256" key="1">
    <source>
        <dbReference type="ARBA" id="ARBA00022737"/>
    </source>
</evidence>
<dbReference type="Gene3D" id="1.25.40.20">
    <property type="entry name" value="Ankyrin repeat-containing domain"/>
    <property type="match status" value="2"/>
</dbReference>
<evidence type="ECO:0000259" key="3">
    <source>
        <dbReference type="Pfam" id="PF22939"/>
    </source>
</evidence>
<keyword evidence="2" id="KW-0040">ANK repeat</keyword>
<reference evidence="5" key="1">
    <citation type="submission" date="2023-03" db="EMBL/GenBank/DDBJ databases">
        <title>Massive genome expansion in bonnet fungi (Mycena s.s.) driven by repeated elements and novel gene families across ecological guilds.</title>
        <authorList>
            <consortium name="Lawrence Berkeley National Laboratory"/>
            <person name="Harder C.B."/>
            <person name="Miyauchi S."/>
            <person name="Viragh M."/>
            <person name="Kuo A."/>
            <person name="Thoen E."/>
            <person name="Andreopoulos B."/>
            <person name="Lu D."/>
            <person name="Skrede I."/>
            <person name="Drula E."/>
            <person name="Henrissat B."/>
            <person name="Morin E."/>
            <person name="Kohler A."/>
            <person name="Barry K."/>
            <person name="LaButti K."/>
            <person name="Morin E."/>
            <person name="Salamov A."/>
            <person name="Lipzen A."/>
            <person name="Mereny Z."/>
            <person name="Hegedus B."/>
            <person name="Baldrian P."/>
            <person name="Stursova M."/>
            <person name="Weitz H."/>
            <person name="Taylor A."/>
            <person name="Grigoriev I.V."/>
            <person name="Nagy L.G."/>
            <person name="Martin F."/>
            <person name="Kauserud H."/>
        </authorList>
    </citation>
    <scope>NUCLEOTIDE SEQUENCE</scope>
    <source>
        <strain evidence="5">CBHHK182m</strain>
    </source>
</reference>
<evidence type="ECO:0008006" key="7">
    <source>
        <dbReference type="Google" id="ProtNLM"/>
    </source>
</evidence>
<dbReference type="InterPro" id="IPR056884">
    <property type="entry name" value="NPHP3-like_N"/>
</dbReference>
<feature type="repeat" description="ANK" evidence="2">
    <location>
        <begin position="522"/>
        <end position="554"/>
    </location>
</feature>
<organism evidence="5 6">
    <name type="scientific">Mycena metata</name>
    <dbReference type="NCBI Taxonomy" id="1033252"/>
    <lineage>
        <taxon>Eukaryota</taxon>
        <taxon>Fungi</taxon>
        <taxon>Dikarya</taxon>
        <taxon>Basidiomycota</taxon>
        <taxon>Agaricomycotina</taxon>
        <taxon>Agaricomycetes</taxon>
        <taxon>Agaricomycetidae</taxon>
        <taxon>Agaricales</taxon>
        <taxon>Marasmiineae</taxon>
        <taxon>Mycenaceae</taxon>
        <taxon>Mycena</taxon>
    </lineage>
</organism>
<proteinExistence type="predicted"/>
<dbReference type="PANTHER" id="PTHR10039">
    <property type="entry name" value="AMELOGENIN"/>
    <property type="match status" value="1"/>
</dbReference>
<dbReference type="SUPFAM" id="SSF52540">
    <property type="entry name" value="P-loop containing nucleoside triphosphate hydrolases"/>
    <property type="match status" value="1"/>
</dbReference>
<dbReference type="Pfam" id="PF22939">
    <property type="entry name" value="WHD_GPIID"/>
    <property type="match status" value="1"/>
</dbReference>
<dbReference type="PROSITE" id="PS50297">
    <property type="entry name" value="ANK_REP_REGION"/>
    <property type="match status" value="1"/>
</dbReference>
<name>A0AAD7HV62_9AGAR</name>
<dbReference type="SUPFAM" id="SSF48403">
    <property type="entry name" value="Ankyrin repeat"/>
    <property type="match status" value="1"/>
</dbReference>
<dbReference type="PANTHER" id="PTHR10039:SF15">
    <property type="entry name" value="NACHT DOMAIN-CONTAINING PROTEIN"/>
    <property type="match status" value="1"/>
</dbReference>
<dbReference type="EMBL" id="JARKIB010000169">
    <property type="protein sequence ID" value="KAJ7728906.1"/>
    <property type="molecule type" value="Genomic_DNA"/>
</dbReference>
<evidence type="ECO:0000259" key="4">
    <source>
        <dbReference type="Pfam" id="PF24883"/>
    </source>
</evidence>
<sequence>MEHNLSLDLHSKLTAGERDKIIEYLSPVNFFTRQADIYGTRQPGTGSELLEHNHFKQWKDSMDRKILRCCGMPGVGKTVLVSMVVEQLRTEFRHKNVGVACIYLDHKEIQSHSLPNLFAALWQQLVFEIPIAAGSPVHRLYQEHHEKRTRPTLAQSYELLTTIISKLSQVFILVDALDEYPEDQRNVLLKYLTDINDPPIKLLLAARPNISLSFPNITTVNISGSQKDIRKYLHQKITESKHLSSHVKKSPELRREIITKILDAVGGMFLLARLHIGSLATATEPKDVREALENLQRDLPLVYADIMQRIDSQDKGDRQLAHSVLTWVANAKRPLLVGELREALATQLRSEVNINGILSVCAGLVTVDNIHNPIVRLIHHTTQTYLDSIQETHFPRAQTDITLTCLTYLSSKDISTLNCFSYFEKQDFLRQHQLIGYAQYWLLHARGQPEKDLQKEIVVFLETASEWYRFWSTLDPREYVEPWDYTWHAGLTLTPFWFSASSNLLHITKSLLVQTPYISEEMQSSVLYGAAYYHHLHMLQLLLENGLNVNARGHYGTVLHIASYWGLEEIVRLLIRYGADVNIQGGPCGTALGAALYQAHDRNQTLHLASPDAQTPQNYETIIQILIYHGANGNLNIVQSDSYNSYAIPLHAASQGGSREIVGGLIRNEANINFEGQSETAHHAVAHVGFTDIVQVGMPLDPLPPPPPQVAQPPTLHDLYKAIYSVEVPKSNTATSCSVPLDNWNVIRSLAAALLQKPETPADLDTSISTKLDALASKLDSISSQIPQPTPTSGSILHKTYTSVAASHPATYTARERSCDVILTPKDRLNKVFTIETPHAIQQQLNTVIMGSPRLNKHTQVPFVRATAKHRNGDIRLTLQSSHAAALLMEEVDHWLPTFSSLLQLRTLTFPIIMHRVPTSFNIGSGLPSHADEWESDIAVLVKANETYMNTGDLARVHWISRQTSDELRKAKQHSSLVLHFKSADAANKCITHKLALYGHLHRTEKYYPQPQCFNCYCFGHTASQCRHL</sequence>
<protein>
    <recommendedName>
        <fullName evidence="7">NACHT domain-containing protein</fullName>
    </recommendedName>
</protein>
<feature type="repeat" description="ANK" evidence="2">
    <location>
        <begin position="554"/>
        <end position="586"/>
    </location>
</feature>
<feature type="domain" description="Nephrocystin 3-like N-terminal" evidence="4">
    <location>
        <begin position="44"/>
        <end position="207"/>
    </location>
</feature>
<dbReference type="Pfam" id="PF24883">
    <property type="entry name" value="NPHP3_N"/>
    <property type="match status" value="1"/>
</dbReference>
<gene>
    <name evidence="5" type="ORF">B0H16DRAFT_233196</name>
</gene>
<dbReference type="AlphaFoldDB" id="A0AAD7HV62"/>
<keyword evidence="1" id="KW-0677">Repeat</keyword>
<comment type="caution">
    <text evidence="5">The sequence shown here is derived from an EMBL/GenBank/DDBJ whole genome shotgun (WGS) entry which is preliminary data.</text>
</comment>
<evidence type="ECO:0000313" key="5">
    <source>
        <dbReference type="EMBL" id="KAJ7728906.1"/>
    </source>
</evidence>
<dbReference type="Pfam" id="PF12796">
    <property type="entry name" value="Ank_2"/>
    <property type="match status" value="1"/>
</dbReference>
<evidence type="ECO:0000256" key="2">
    <source>
        <dbReference type="PROSITE-ProRule" id="PRU00023"/>
    </source>
</evidence>
<dbReference type="Proteomes" id="UP001215598">
    <property type="component" value="Unassembled WGS sequence"/>
</dbReference>
<dbReference type="PROSITE" id="PS50088">
    <property type="entry name" value="ANK_REPEAT"/>
    <property type="match status" value="2"/>
</dbReference>
<feature type="domain" description="GPI inositol-deacylase winged helix" evidence="3">
    <location>
        <begin position="316"/>
        <end position="387"/>
    </location>
</feature>
<dbReference type="InterPro" id="IPR002110">
    <property type="entry name" value="Ankyrin_rpt"/>
</dbReference>
<accession>A0AAD7HV62</accession>
<dbReference type="SMART" id="SM00248">
    <property type="entry name" value="ANK"/>
    <property type="match status" value="5"/>
</dbReference>